<keyword evidence="2" id="KW-0732">Signal</keyword>
<feature type="region of interest" description="Disordered" evidence="1">
    <location>
        <begin position="418"/>
        <end position="581"/>
    </location>
</feature>
<dbReference type="WBParaSite" id="PSAMB.scaffold10021size4422.g32965.t1">
    <property type="protein sequence ID" value="PSAMB.scaffold10021size4422.g32965.t1"/>
    <property type="gene ID" value="PSAMB.scaffold10021size4422.g32965"/>
</dbReference>
<dbReference type="Proteomes" id="UP000887566">
    <property type="component" value="Unplaced"/>
</dbReference>
<feature type="chain" id="PRO_5037915677" evidence="2">
    <location>
        <begin position="30"/>
        <end position="581"/>
    </location>
</feature>
<proteinExistence type="predicted"/>
<reference evidence="4" key="1">
    <citation type="submission" date="2022-11" db="UniProtKB">
        <authorList>
            <consortium name="WormBaseParasite"/>
        </authorList>
    </citation>
    <scope>IDENTIFICATION</scope>
</reference>
<feature type="compositionally biased region" description="Low complexity" evidence="1">
    <location>
        <begin position="560"/>
        <end position="581"/>
    </location>
</feature>
<accession>A0A914UGB1</accession>
<feature type="region of interest" description="Disordered" evidence="1">
    <location>
        <begin position="286"/>
        <end position="378"/>
    </location>
</feature>
<evidence type="ECO:0000313" key="4">
    <source>
        <dbReference type="WBParaSite" id="PSAMB.scaffold10021size4422.g32965.t1"/>
    </source>
</evidence>
<evidence type="ECO:0000313" key="3">
    <source>
        <dbReference type="Proteomes" id="UP000887566"/>
    </source>
</evidence>
<dbReference type="AlphaFoldDB" id="A0A914UGB1"/>
<organism evidence="3 4">
    <name type="scientific">Plectus sambesii</name>
    <dbReference type="NCBI Taxonomy" id="2011161"/>
    <lineage>
        <taxon>Eukaryota</taxon>
        <taxon>Metazoa</taxon>
        <taxon>Ecdysozoa</taxon>
        <taxon>Nematoda</taxon>
        <taxon>Chromadorea</taxon>
        <taxon>Plectida</taxon>
        <taxon>Plectina</taxon>
        <taxon>Plectoidea</taxon>
        <taxon>Plectidae</taxon>
        <taxon>Plectus</taxon>
    </lineage>
</organism>
<sequence length="581" mass="65627">MFETVCKSSNCDMWALLLLQLMLYRVVLPDRDKLLFESCYDMLTTLMHCTLVEPVGAGAVEDAKPKYTVYFSIVKKLRKELSERLIEPDLRCLHQLIPLARVTIDIMAVEPYGTVPQSPQKLAKGQSSSALLAAPRATRYGLQFAEKQRMSPWDMIEGWSWTDQTSSGKKGWSWSWFQAVKVDAIPDSAQTQLQRLVHHEHYHWFRRPGLVGDDSPDDVFLEPPKTEAVEGPPMTPRIAPQPEAISHQQQVMGPGQPQMLHQRMPGQMAYQQGQMAPTGPIVSNMMGPPQMNHPQMVMQQQQQQPMAQFPHMEPPRTTSPRGAAARGGRQRKGSTTPGARTGRKNSKGSQQQQQIPPNQPYYAPVGGAPNQSSWPQQAAPALVPPVAANPPAQYVPGAQAMTQSGSGKERVHQMILQRTTNQGQQQQQHIQQQLQQQQHQQIHQRQQHQMMDVGPMQPQTQPIQPQMQPQPGQPGLQRPISIDQQRQMSQMQQQGLPYGHGGFPQQQGMPVDQQQQYQRQMSTQQSFEQQRSQQEMLMRQNSGSAMSGAMQPQFAQQRMPQAAPDQFQQQQYASQPTHHYR</sequence>
<feature type="compositionally biased region" description="Low complexity" evidence="1">
    <location>
        <begin position="288"/>
        <end position="311"/>
    </location>
</feature>
<feature type="compositionally biased region" description="Low complexity" evidence="1">
    <location>
        <begin position="505"/>
        <end position="535"/>
    </location>
</feature>
<evidence type="ECO:0000256" key="2">
    <source>
        <dbReference type="SAM" id="SignalP"/>
    </source>
</evidence>
<feature type="signal peptide" evidence="2">
    <location>
        <begin position="1"/>
        <end position="29"/>
    </location>
</feature>
<keyword evidence="3" id="KW-1185">Reference proteome</keyword>
<protein>
    <submittedName>
        <fullName evidence="4">Uncharacterized protein</fullName>
    </submittedName>
</protein>
<feature type="compositionally biased region" description="Low complexity" evidence="1">
    <location>
        <begin position="422"/>
        <end position="494"/>
    </location>
</feature>
<evidence type="ECO:0000256" key="1">
    <source>
        <dbReference type="SAM" id="MobiDB-lite"/>
    </source>
</evidence>
<name>A0A914UGB1_9BILA</name>